<dbReference type="GO" id="GO:0051453">
    <property type="term" value="P:regulation of intracellular pH"/>
    <property type="evidence" value="ECO:0007669"/>
    <property type="project" value="TreeGrafter"/>
</dbReference>
<dbReference type="GO" id="GO:0015386">
    <property type="term" value="F:potassium:proton antiporter activity"/>
    <property type="evidence" value="ECO:0007669"/>
    <property type="project" value="TreeGrafter"/>
</dbReference>
<evidence type="ECO:0000256" key="7">
    <source>
        <dbReference type="ARBA" id="ARBA00023065"/>
    </source>
</evidence>
<evidence type="ECO:0000313" key="14">
    <source>
        <dbReference type="Proteomes" id="UP001301350"/>
    </source>
</evidence>
<feature type="region of interest" description="Disordered" evidence="10">
    <location>
        <begin position="1816"/>
        <end position="1956"/>
    </location>
</feature>
<evidence type="ECO:0000256" key="2">
    <source>
        <dbReference type="ARBA" id="ARBA00022448"/>
    </source>
</evidence>
<feature type="transmembrane region" description="Helical" evidence="11">
    <location>
        <begin position="124"/>
        <end position="144"/>
    </location>
</feature>
<feature type="region of interest" description="Disordered" evidence="10">
    <location>
        <begin position="688"/>
        <end position="710"/>
    </location>
</feature>
<gene>
    <name evidence="13" type="ORF">CDCA_CDCA13G3689</name>
</gene>
<dbReference type="PANTHER" id="PTHR10110:SF86">
    <property type="entry name" value="SODIUM_HYDROGEN EXCHANGER 7"/>
    <property type="match status" value="1"/>
</dbReference>
<reference evidence="13 14" key="1">
    <citation type="submission" date="2022-07" db="EMBL/GenBank/DDBJ databases">
        <title>Genome-wide signatures of adaptation to extreme environments.</title>
        <authorList>
            <person name="Cho C.H."/>
            <person name="Yoon H.S."/>
        </authorList>
    </citation>
    <scope>NUCLEOTIDE SEQUENCE [LARGE SCALE GENOMIC DNA]</scope>
    <source>
        <strain evidence="13 14">DBV 063 E5</strain>
    </source>
</reference>
<evidence type="ECO:0000256" key="5">
    <source>
        <dbReference type="ARBA" id="ARBA00022989"/>
    </source>
</evidence>
<feature type="region of interest" description="Disordered" evidence="10">
    <location>
        <begin position="590"/>
        <end position="668"/>
    </location>
</feature>
<feature type="region of interest" description="Disordered" evidence="10">
    <location>
        <begin position="1176"/>
        <end position="1220"/>
    </location>
</feature>
<evidence type="ECO:0000259" key="12">
    <source>
        <dbReference type="Pfam" id="PF00999"/>
    </source>
</evidence>
<keyword evidence="7" id="KW-0406">Ion transport</keyword>
<dbReference type="GO" id="GO:0015385">
    <property type="term" value="F:sodium:proton antiporter activity"/>
    <property type="evidence" value="ECO:0007669"/>
    <property type="project" value="InterPro"/>
</dbReference>
<evidence type="ECO:0000256" key="10">
    <source>
        <dbReference type="SAM" id="MobiDB-lite"/>
    </source>
</evidence>
<comment type="subcellular location">
    <subcellularLocation>
        <location evidence="1">Cell membrane</location>
        <topology evidence="1">Multi-pass membrane protein</topology>
    </subcellularLocation>
</comment>
<feature type="transmembrane region" description="Helical" evidence="11">
    <location>
        <begin position="256"/>
        <end position="275"/>
    </location>
</feature>
<dbReference type="InterPro" id="IPR006153">
    <property type="entry name" value="Cation/H_exchanger_TM"/>
</dbReference>
<proteinExistence type="predicted"/>
<feature type="compositionally biased region" description="Pro residues" evidence="10">
    <location>
        <begin position="631"/>
        <end position="646"/>
    </location>
</feature>
<name>A0AAV9J010_CYACA</name>
<feature type="transmembrane region" description="Helical" evidence="11">
    <location>
        <begin position="220"/>
        <end position="236"/>
    </location>
</feature>
<dbReference type="GO" id="GO:0005886">
    <property type="term" value="C:plasma membrane"/>
    <property type="evidence" value="ECO:0007669"/>
    <property type="project" value="UniProtKB-SubCell"/>
</dbReference>
<evidence type="ECO:0000256" key="8">
    <source>
        <dbReference type="ARBA" id="ARBA00023136"/>
    </source>
</evidence>
<feature type="domain" description="Cation/H+ exchanger transmembrane" evidence="12">
    <location>
        <begin position="63"/>
        <end position="474"/>
    </location>
</feature>
<evidence type="ECO:0000313" key="13">
    <source>
        <dbReference type="EMBL" id="KAK4537664.1"/>
    </source>
</evidence>
<keyword evidence="5 11" id="KW-1133">Transmembrane helix</keyword>
<dbReference type="Pfam" id="PF00999">
    <property type="entry name" value="Na_H_Exchanger"/>
    <property type="match status" value="1"/>
</dbReference>
<feature type="transmembrane region" description="Helical" evidence="11">
    <location>
        <begin position="151"/>
        <end position="174"/>
    </location>
</feature>
<dbReference type="Gene3D" id="6.10.140.1330">
    <property type="match status" value="1"/>
</dbReference>
<feature type="transmembrane region" description="Helical" evidence="11">
    <location>
        <begin position="378"/>
        <end position="401"/>
    </location>
</feature>
<keyword evidence="6" id="KW-0915">Sodium</keyword>
<feature type="compositionally biased region" description="Pro residues" evidence="10">
    <location>
        <begin position="1833"/>
        <end position="1849"/>
    </location>
</feature>
<feature type="region of interest" description="Disordered" evidence="10">
    <location>
        <begin position="1131"/>
        <end position="1156"/>
    </location>
</feature>
<evidence type="ECO:0000256" key="9">
    <source>
        <dbReference type="ARBA" id="ARBA00023201"/>
    </source>
</evidence>
<dbReference type="EMBL" id="JANCYW010000013">
    <property type="protein sequence ID" value="KAK4537664.1"/>
    <property type="molecule type" value="Genomic_DNA"/>
</dbReference>
<feature type="compositionally biased region" description="Low complexity" evidence="10">
    <location>
        <begin position="1176"/>
        <end position="1207"/>
    </location>
</feature>
<dbReference type="GO" id="GO:0098719">
    <property type="term" value="P:sodium ion import across plasma membrane"/>
    <property type="evidence" value="ECO:0007669"/>
    <property type="project" value="TreeGrafter"/>
</dbReference>
<evidence type="ECO:0000256" key="11">
    <source>
        <dbReference type="SAM" id="Phobius"/>
    </source>
</evidence>
<feature type="compositionally biased region" description="Gly residues" evidence="10">
    <location>
        <begin position="1922"/>
        <end position="1933"/>
    </location>
</feature>
<keyword evidence="9" id="KW-0739">Sodium transport</keyword>
<feature type="compositionally biased region" description="Basic and acidic residues" evidence="10">
    <location>
        <begin position="1255"/>
        <end position="1270"/>
    </location>
</feature>
<keyword evidence="2" id="KW-0813">Transport</keyword>
<feature type="compositionally biased region" description="Basic and acidic residues" evidence="10">
    <location>
        <begin position="701"/>
        <end position="710"/>
    </location>
</feature>
<evidence type="ECO:0000256" key="4">
    <source>
        <dbReference type="ARBA" id="ARBA00022692"/>
    </source>
</evidence>
<sequence length="1956" mass="210597">MALSGGLSSLPLSLTEWVGAAGSGLHAAVTPTPDPVGRKIFSVCHGFTSWTPSSYMILLFPLLSVLVAYLARHLFERYRIPLPYTFALVVIGGVLGVAGCYLNLAQLSASLRYWVDVSSPEILFYALLPPLIVEAALSIDWWTVSHLFPQVFALSMLLVIIDAALLATFTTYVFTDSPWSFNAGWMFGALISPTDVLAVIMALSGSGVRNPLKVMIEGESLFNDGSGFTLFLLFLNRLLPGGSNSIGEIFVQLAKLAGGGLALGIAFALPVLFFLRRVWKDAAIEIGAIFIAAYLVFYVAQGPAGVSGIVAVATLGLVFRADRFTAVTPELQESLESFWQVVSLIVNAIAFVYAGFVAVVNLIVFWGEHDIGGRTIGYGVALYPILYLSRLAAVVVLYPILRSSRYGLSWREALLIVHVGIRGAVSLIAAQIVFHEPDIQGGTYVNARVQLWTSTIVLLTLLFQGPTIKAFARWLGLLDSSAAQVRMFRSQVRRLRSKTLDILMDMRENSRFSYADWMFVAEVAVLPSEFRKLLLNVNQVRTMVQRTLRAQEQRSRGDEIPWQGYGDKALATPAASSSLSMSVGESRRSLEALGADARSSAESWRPPPTASSNAVPNGPPPSMRGSLDYWRPPPTAGATPGGPPPSMRRSLDYQRPPPPPTSDHGLHRSASERQLYLQAPRVSLAISRPSKDVHQAAPHPLQERHSKEMQRLHSRMQRARADAARSKRAGLFRYAAASLELPFGRGSIRERRRQHRRTARAATIFVRQLNESRRRALLAIQSSVQKQFLVGSIANSPYRLLSGAVDRSIDEVNVDGNLNPIQLFLYCQDSGWGLTRFEQWLVSLLGRFRLLQRLARYIIYRRLYVGYDVVSGLTVALLHALSSRKEHNDLAAADELQRGSTDSTRAPSAAEAHADKKSQLDSNTSLALVADMQVNVELEAEVARCETYLHSSRVLSPETVRASDSLHAASVLLSRQIRILEDMYGGGALTQPEHRALLDQVEMRREALQGARLRFPLPSFSDSLRSAIRGWLLSEVTDEQLVNALAEQFLSSVRAVGSTRAFMFGETAQQRGLPTEGVFFVVRGVIEARVPRVELQQIVVDAGRDGMQYDARVRERHPTTAEAAEAAAAVGRAERRRTRRDLSKTARHTAMERQKRQSTMIAELLSADDTAPGLSLLSSGGGATSASASMQRTAATASSRRTVRASAHPSKTAAEGGLPERAQRRAALARMRSFVANVFASADGDADEDDEDEALEWHAGRPTERSRTGYESETSDSGASSDLEAQRPGGRTAAATPGRTADDVRPAEPADDIDGAAAGNSVRTLWNSVQGSTYGLCGALFKQNSPLELVVVSQLAHVFFVPATAYRTLMSGDDAWRRRATYIAATECVRNLVPSVDEYLTETLMQRTVPGQALDGERGAESSSGGTDRESSAAAAVEEAGPNLPGVQADSTVAEGAPVPPAPAAVLPNEMAAAAAADGAGYARLREREKTFGMYRTYPSLVAPDILFSPEALEYEQRRDAMLFSLRTAVLVVWAVPRLRPPILVGTSATACIARRLRPCVLVLLQGVLELRTGDAEAALQLQHSRPLCKRRGCLRAEADEADAVGTDAPVRCRVLTVTTEDTPYFFHHPRVGAGAPTVSSVAPLHPLDPGVNVDASSGETVRRVAAPALIRVDVASGGRGRSHRSVRLPETSWAGDEETVHGRGLSSGADEAHRWMERPESGVEYVSDWQRLRESSAFGAAAGGSAARRVPSPIDLYNGLAEARTAGASMRKLSTAGAGQYTVLWFDPRDARLRDLLSSFGGGVAGLHDPFYEGGARRAGSGKEGAVASPLIPSPAPSPSPQPPPPLAPAEAGHAAEVSTTTAPAPGVTPDGVGGTQPAPPVPDTVAPVDADLPVERAVSGPTGIQPTSARWSARLRASRRGGGGGGGGGRASEGTSSGTDSDEDAQLMQDHHLL</sequence>
<evidence type="ECO:0000256" key="6">
    <source>
        <dbReference type="ARBA" id="ARBA00023053"/>
    </source>
</evidence>
<comment type="caution">
    <text evidence="13">The sequence shown here is derived from an EMBL/GenBank/DDBJ whole genome shotgun (WGS) entry which is preliminary data.</text>
</comment>
<feature type="compositionally biased region" description="Polar residues" evidence="10">
    <location>
        <begin position="1271"/>
        <end position="1280"/>
    </location>
</feature>
<organism evidence="13 14">
    <name type="scientific">Cyanidium caldarium</name>
    <name type="common">Red alga</name>
    <dbReference type="NCBI Taxonomy" id="2771"/>
    <lineage>
        <taxon>Eukaryota</taxon>
        <taxon>Rhodophyta</taxon>
        <taxon>Bangiophyceae</taxon>
        <taxon>Cyanidiales</taxon>
        <taxon>Cyanidiaceae</taxon>
        <taxon>Cyanidium</taxon>
    </lineage>
</organism>
<keyword evidence="4 11" id="KW-0812">Transmembrane</keyword>
<feature type="transmembrane region" description="Helical" evidence="11">
    <location>
        <begin position="82"/>
        <end position="104"/>
    </location>
</feature>
<accession>A0AAV9J010</accession>
<feature type="compositionally biased region" description="Basic and acidic residues" evidence="10">
    <location>
        <begin position="1140"/>
        <end position="1155"/>
    </location>
</feature>
<evidence type="ECO:0000256" key="3">
    <source>
        <dbReference type="ARBA" id="ARBA00022475"/>
    </source>
</evidence>
<feature type="compositionally biased region" description="Acidic residues" evidence="10">
    <location>
        <begin position="1244"/>
        <end position="1254"/>
    </location>
</feature>
<evidence type="ECO:0000256" key="1">
    <source>
        <dbReference type="ARBA" id="ARBA00004651"/>
    </source>
</evidence>
<feature type="transmembrane region" description="Helical" evidence="11">
    <location>
        <begin position="413"/>
        <end position="433"/>
    </location>
</feature>
<feature type="region of interest" description="Disordered" evidence="10">
    <location>
        <begin position="892"/>
        <end position="918"/>
    </location>
</feature>
<protein>
    <recommendedName>
        <fullName evidence="12">Cation/H+ exchanger transmembrane domain-containing protein</fullName>
    </recommendedName>
</protein>
<keyword evidence="3" id="KW-1003">Cell membrane</keyword>
<keyword evidence="14" id="KW-1185">Reference proteome</keyword>
<feature type="transmembrane region" description="Helical" evidence="11">
    <location>
        <begin position="51"/>
        <end position="70"/>
    </location>
</feature>
<keyword evidence="8 11" id="KW-0472">Membrane</keyword>
<feature type="transmembrane region" description="Helical" evidence="11">
    <location>
        <begin position="305"/>
        <end position="321"/>
    </location>
</feature>
<feature type="transmembrane region" description="Helical" evidence="11">
    <location>
        <begin position="341"/>
        <end position="366"/>
    </location>
</feature>
<feature type="region of interest" description="Disordered" evidence="10">
    <location>
        <begin position="1243"/>
        <end position="1316"/>
    </location>
</feature>
<feature type="transmembrane region" description="Helical" evidence="11">
    <location>
        <begin position="282"/>
        <end position="299"/>
    </location>
</feature>
<dbReference type="InterPro" id="IPR018422">
    <property type="entry name" value="Cation/H_exchanger_CPA1"/>
</dbReference>
<dbReference type="PANTHER" id="PTHR10110">
    <property type="entry name" value="SODIUM/HYDROGEN EXCHANGER"/>
    <property type="match status" value="1"/>
</dbReference>
<feature type="region of interest" description="Disordered" evidence="10">
    <location>
        <begin position="1410"/>
        <end position="1461"/>
    </location>
</feature>
<feature type="transmembrane region" description="Helical" evidence="11">
    <location>
        <begin position="186"/>
        <end position="208"/>
    </location>
</feature>
<feature type="compositionally biased region" description="Low complexity" evidence="10">
    <location>
        <begin position="1287"/>
        <end position="1299"/>
    </location>
</feature>
<dbReference type="Proteomes" id="UP001301350">
    <property type="component" value="Unassembled WGS sequence"/>
</dbReference>